<dbReference type="Gene3D" id="1.10.340.70">
    <property type="match status" value="1"/>
</dbReference>
<evidence type="ECO:0000256" key="1">
    <source>
        <dbReference type="ARBA" id="ARBA00004141"/>
    </source>
</evidence>
<name>A0A5J4P0M1_9TREM</name>
<accession>A0A5J4P0M1</accession>
<reference evidence="8 9" key="1">
    <citation type="journal article" date="2019" name="Gigascience">
        <title>Whole-genome sequence of the oriental lung fluke Paragonimus westermani.</title>
        <authorList>
            <person name="Oey H."/>
            <person name="Zakrzewski M."/>
            <person name="Narain K."/>
            <person name="Devi K.R."/>
            <person name="Agatsuma T."/>
            <person name="Nawaratna S."/>
            <person name="Gobert G.N."/>
            <person name="Jones M.K."/>
            <person name="Ragan M.A."/>
            <person name="McManus D.P."/>
            <person name="Krause L."/>
        </authorList>
    </citation>
    <scope>NUCLEOTIDE SEQUENCE [LARGE SCALE GENOMIC DNA]</scope>
    <source>
        <strain evidence="8 9">IND2009</strain>
    </source>
</reference>
<protein>
    <recommendedName>
        <fullName evidence="7">Integrase zinc-binding domain-containing protein</fullName>
    </recommendedName>
</protein>
<comment type="caution">
    <text evidence="8">The sequence shown here is derived from an EMBL/GenBank/DDBJ whole genome shotgun (WGS) entry which is preliminary data.</text>
</comment>
<dbReference type="InterPro" id="IPR041588">
    <property type="entry name" value="Integrase_H2C2"/>
</dbReference>
<evidence type="ECO:0000256" key="2">
    <source>
        <dbReference type="ARBA" id="ARBA00005227"/>
    </source>
</evidence>
<keyword evidence="3" id="KW-0812">Transmembrane</keyword>
<evidence type="ECO:0000256" key="6">
    <source>
        <dbReference type="ARBA" id="ARBA00023136"/>
    </source>
</evidence>
<keyword evidence="6" id="KW-0472">Membrane</keyword>
<dbReference type="Pfam" id="PF17921">
    <property type="entry name" value="Integrase_H2C2"/>
    <property type="match status" value="1"/>
</dbReference>
<comment type="similarity">
    <text evidence="2">Belongs to the nonaspanin (TM9SF) (TC 9.A.2) family.</text>
</comment>
<dbReference type="Pfam" id="PF02990">
    <property type="entry name" value="EMP70"/>
    <property type="match status" value="1"/>
</dbReference>
<evidence type="ECO:0000256" key="3">
    <source>
        <dbReference type="ARBA" id="ARBA00022692"/>
    </source>
</evidence>
<evidence type="ECO:0000313" key="9">
    <source>
        <dbReference type="Proteomes" id="UP000324629"/>
    </source>
</evidence>
<keyword evidence="9" id="KW-1185">Reference proteome</keyword>
<dbReference type="EMBL" id="QNGE01000198">
    <property type="protein sequence ID" value="KAA3681456.1"/>
    <property type="molecule type" value="Genomic_DNA"/>
</dbReference>
<organism evidence="8 9">
    <name type="scientific">Paragonimus westermani</name>
    <dbReference type="NCBI Taxonomy" id="34504"/>
    <lineage>
        <taxon>Eukaryota</taxon>
        <taxon>Metazoa</taxon>
        <taxon>Spiralia</taxon>
        <taxon>Lophotrochozoa</taxon>
        <taxon>Platyhelminthes</taxon>
        <taxon>Trematoda</taxon>
        <taxon>Digenea</taxon>
        <taxon>Plagiorchiida</taxon>
        <taxon>Troglotremata</taxon>
        <taxon>Troglotrematidae</taxon>
        <taxon>Paragonimus</taxon>
    </lineage>
</organism>
<keyword evidence="5" id="KW-1133">Transmembrane helix</keyword>
<proteinExistence type="inferred from homology"/>
<dbReference type="AlphaFoldDB" id="A0A5J4P0M1"/>
<dbReference type="InterPro" id="IPR004240">
    <property type="entry name" value="EMP70"/>
</dbReference>
<keyword evidence="4" id="KW-0732">Signal</keyword>
<dbReference type="Proteomes" id="UP000324629">
    <property type="component" value="Unassembled WGS sequence"/>
</dbReference>
<evidence type="ECO:0000256" key="4">
    <source>
        <dbReference type="ARBA" id="ARBA00022729"/>
    </source>
</evidence>
<evidence type="ECO:0000256" key="5">
    <source>
        <dbReference type="ARBA" id="ARBA00022989"/>
    </source>
</evidence>
<evidence type="ECO:0000259" key="7">
    <source>
        <dbReference type="Pfam" id="PF17921"/>
    </source>
</evidence>
<feature type="domain" description="Integrase zinc-binding" evidence="7">
    <location>
        <begin position="249"/>
        <end position="281"/>
    </location>
</feature>
<gene>
    <name evidence="8" type="ORF">DEA37_0001825</name>
</gene>
<evidence type="ECO:0000313" key="8">
    <source>
        <dbReference type="EMBL" id="KAA3681456.1"/>
    </source>
</evidence>
<dbReference type="GO" id="GO:0016020">
    <property type="term" value="C:membrane"/>
    <property type="evidence" value="ECO:0007669"/>
    <property type="project" value="UniProtKB-SubCell"/>
</dbReference>
<sequence>MQPNDATTAQLYGLPKIHKDDIPPRPIVSLPGTLTYNLAKDLFKRLRYLIDGSEHSISDAVQFLNKLKHVMHRFVGFEVEPMSISETHLLTKDGSVCERPVDPVPLSNWKAIDENTKMLQFSYEVIWESSPIRWASRLDIILKSQGGQPERRTVPDLLSRTQHLGEVHKDVTGVNSIELESGPGKLQAAQERDKAIRVMIDRLLSGEQSPEDEVNPELKAFRMHWSDLRLNSAGILMRQLRDGINVPVIPAELREAIVKECHQLAHTGCHRTYEMLKQRAY</sequence>
<comment type="subcellular location">
    <subcellularLocation>
        <location evidence="1">Membrane</location>
        <topology evidence="1">Multi-pass membrane protein</topology>
    </subcellularLocation>
</comment>